<keyword evidence="2 4" id="KW-0802">TPR repeat</keyword>
<dbReference type="CDD" id="cd21377">
    <property type="entry name" value="CTWD_Cns1-like"/>
    <property type="match status" value="1"/>
</dbReference>
<dbReference type="InterPro" id="IPR044059">
    <property type="entry name" value="Csn1/TTC4_wheel"/>
</dbReference>
<dbReference type="GO" id="GO:0005634">
    <property type="term" value="C:nucleus"/>
    <property type="evidence" value="ECO:0007669"/>
    <property type="project" value="TreeGrafter"/>
</dbReference>
<evidence type="ECO:0000256" key="5">
    <source>
        <dbReference type="SAM" id="Coils"/>
    </source>
</evidence>
<dbReference type="OMA" id="WRAAQCA"/>
<name>G4T8Z2_SERID</name>
<evidence type="ECO:0000256" key="4">
    <source>
        <dbReference type="PROSITE-ProRule" id="PRU00339"/>
    </source>
</evidence>
<comment type="similarity">
    <text evidence="3">Belongs to the TTC4 family.</text>
</comment>
<dbReference type="HOGENOM" id="CLU_040446_1_0_1"/>
<keyword evidence="8" id="KW-1185">Reference proteome</keyword>
<keyword evidence="1" id="KW-0677">Repeat</keyword>
<evidence type="ECO:0000313" key="7">
    <source>
        <dbReference type="EMBL" id="CCA67784.1"/>
    </source>
</evidence>
<dbReference type="Gene3D" id="1.25.40.10">
    <property type="entry name" value="Tetratricopeptide repeat domain"/>
    <property type="match status" value="2"/>
</dbReference>
<protein>
    <submittedName>
        <fullName evidence="7">Related to CNS1-cyclophilin seven suppressor</fullName>
    </submittedName>
</protein>
<dbReference type="GO" id="GO:0005829">
    <property type="term" value="C:cytosol"/>
    <property type="evidence" value="ECO:0007669"/>
    <property type="project" value="TreeGrafter"/>
</dbReference>
<dbReference type="SMART" id="SM00028">
    <property type="entry name" value="TPR"/>
    <property type="match status" value="2"/>
</dbReference>
<dbReference type="GO" id="GO:0006457">
    <property type="term" value="P:protein folding"/>
    <property type="evidence" value="ECO:0007669"/>
    <property type="project" value="TreeGrafter"/>
</dbReference>
<proteinExistence type="inferred from homology"/>
<accession>G4T8Z2</accession>
<dbReference type="FunCoup" id="G4T8Z2">
    <property type="interactions" value="726"/>
</dbReference>
<comment type="caution">
    <text evidence="7">The sequence shown here is derived from an EMBL/GenBank/DDBJ whole genome shotgun (WGS) entry which is preliminary data.</text>
</comment>
<feature type="coiled-coil region" evidence="5">
    <location>
        <begin position="159"/>
        <end position="186"/>
    </location>
</feature>
<dbReference type="PANTHER" id="PTHR46035:SF1">
    <property type="entry name" value="TETRATRICOPEPTIDE REPEAT PROTEIN 4"/>
    <property type="match status" value="1"/>
</dbReference>
<dbReference type="InterPro" id="IPR011990">
    <property type="entry name" value="TPR-like_helical_dom_sf"/>
</dbReference>
<evidence type="ECO:0000256" key="2">
    <source>
        <dbReference type="ARBA" id="ARBA00022803"/>
    </source>
</evidence>
<reference evidence="7 8" key="1">
    <citation type="journal article" date="2011" name="PLoS Pathog.">
        <title>Endophytic Life Strategies Decoded by Genome and Transcriptome Analyses of the Mutualistic Root Symbiont Piriformospora indica.</title>
        <authorList>
            <person name="Zuccaro A."/>
            <person name="Lahrmann U."/>
            <person name="Guldener U."/>
            <person name="Langen G."/>
            <person name="Pfiffi S."/>
            <person name="Biedenkopf D."/>
            <person name="Wong P."/>
            <person name="Samans B."/>
            <person name="Grimm C."/>
            <person name="Basiewicz M."/>
            <person name="Murat C."/>
            <person name="Martin F."/>
            <person name="Kogel K.H."/>
        </authorList>
    </citation>
    <scope>NUCLEOTIDE SEQUENCE [LARGE SCALE GENOMIC DNA]</scope>
    <source>
        <strain evidence="7 8">DSM 11827</strain>
    </source>
</reference>
<keyword evidence="5" id="KW-0175">Coiled coil</keyword>
<dbReference type="GO" id="GO:0030544">
    <property type="term" value="F:Hsp70 protein binding"/>
    <property type="evidence" value="ECO:0007669"/>
    <property type="project" value="TreeGrafter"/>
</dbReference>
<evidence type="ECO:0000259" key="6">
    <source>
        <dbReference type="Pfam" id="PF18972"/>
    </source>
</evidence>
<organism evidence="7 8">
    <name type="scientific">Serendipita indica (strain DSM 11827)</name>
    <name type="common">Root endophyte fungus</name>
    <name type="synonym">Piriformospora indica</name>
    <dbReference type="NCBI Taxonomy" id="1109443"/>
    <lineage>
        <taxon>Eukaryota</taxon>
        <taxon>Fungi</taxon>
        <taxon>Dikarya</taxon>
        <taxon>Basidiomycota</taxon>
        <taxon>Agaricomycotina</taxon>
        <taxon>Agaricomycetes</taxon>
        <taxon>Sebacinales</taxon>
        <taxon>Serendipitaceae</taxon>
        <taxon>Serendipita</taxon>
    </lineage>
</organism>
<sequence length="349" mass="38601">MATFPKQAEYDVQQKLKEMDSVPLFMKTLPSDGEEAGEALEALQALVHDGTPDGSTKEEIATNFKTQGNDYFKAERYREALGFYTQAIDAKPTDSDLLQSLLLNRAACNLELSNKSLKALYRSALALIALERPEEAIDCCNRALVADAQNSSILNALSKAKALKERQEAREKAKQEAAAAAKAREMKIQAALRFNQARSILVLPLAPGQPSLEHHPTLSNDDPPRLSVPMLFLYPQYSQSDIISSFHEDTRFTDHLEVMFPPEGTRPGWDLQGDYVLSNLVLYASTKRKRLLKIGKKTTLADLCNNAAAKTGEPVDGLEMVDGHLSVVVLPKGTVEKDWIDKFKIQRGG</sequence>
<dbReference type="GO" id="GO:0051879">
    <property type="term" value="F:Hsp90 protein binding"/>
    <property type="evidence" value="ECO:0007669"/>
    <property type="project" value="InterPro"/>
</dbReference>
<dbReference type="PANTHER" id="PTHR46035">
    <property type="entry name" value="TETRATRICOPEPTIDE REPEAT PROTEIN 4"/>
    <property type="match status" value="1"/>
</dbReference>
<dbReference type="eggNOG" id="KOG0551">
    <property type="taxonomic scope" value="Eukaryota"/>
</dbReference>
<gene>
    <name evidence="7" type="ORF">PIIN_01608</name>
</gene>
<evidence type="ECO:0000256" key="1">
    <source>
        <dbReference type="ARBA" id="ARBA00022737"/>
    </source>
</evidence>
<dbReference type="Proteomes" id="UP000007148">
    <property type="component" value="Unassembled WGS sequence"/>
</dbReference>
<dbReference type="SUPFAM" id="SSF48452">
    <property type="entry name" value="TPR-like"/>
    <property type="match status" value="1"/>
</dbReference>
<dbReference type="PROSITE" id="PS50005">
    <property type="entry name" value="TPR"/>
    <property type="match status" value="1"/>
</dbReference>
<dbReference type="OrthoDB" id="1724687at2759"/>
<dbReference type="STRING" id="1109443.G4T8Z2"/>
<feature type="domain" description="Cns1/TTC4 wheel" evidence="6">
    <location>
        <begin position="225"/>
        <end position="343"/>
    </location>
</feature>
<dbReference type="InterPro" id="IPR019734">
    <property type="entry name" value="TPR_rpt"/>
</dbReference>
<feature type="repeat" description="TPR" evidence="4">
    <location>
        <begin position="61"/>
        <end position="94"/>
    </location>
</feature>
<dbReference type="EMBL" id="CAFZ01000019">
    <property type="protein sequence ID" value="CCA67784.1"/>
    <property type="molecule type" value="Genomic_DNA"/>
</dbReference>
<dbReference type="AlphaFoldDB" id="G4T8Z2"/>
<evidence type="ECO:0000313" key="8">
    <source>
        <dbReference type="Proteomes" id="UP000007148"/>
    </source>
</evidence>
<dbReference type="Pfam" id="PF18972">
    <property type="entry name" value="Wheel"/>
    <property type="match status" value="1"/>
</dbReference>
<dbReference type="InParanoid" id="G4T8Z2"/>
<evidence type="ECO:0000256" key="3">
    <source>
        <dbReference type="ARBA" id="ARBA00023602"/>
    </source>
</evidence>